<dbReference type="EMBL" id="LR862153">
    <property type="protein sequence ID" value="CAD1835952.1"/>
    <property type="molecule type" value="Genomic_DNA"/>
</dbReference>
<reference evidence="1" key="1">
    <citation type="submission" date="2020-07" db="EMBL/GenBank/DDBJ databases">
        <authorList>
            <person name="Lin J."/>
        </authorList>
    </citation>
    <scope>NUCLEOTIDE SEQUENCE</scope>
</reference>
<accession>A0A6V7PYI6</accession>
<gene>
    <name evidence="1" type="ORF">CB5_LOCUS19163</name>
</gene>
<organism evidence="1">
    <name type="scientific">Ananas comosus var. bracteatus</name>
    <name type="common">red pineapple</name>
    <dbReference type="NCBI Taxonomy" id="296719"/>
    <lineage>
        <taxon>Eukaryota</taxon>
        <taxon>Viridiplantae</taxon>
        <taxon>Streptophyta</taxon>
        <taxon>Embryophyta</taxon>
        <taxon>Tracheophyta</taxon>
        <taxon>Spermatophyta</taxon>
        <taxon>Magnoliopsida</taxon>
        <taxon>Liliopsida</taxon>
        <taxon>Poales</taxon>
        <taxon>Bromeliaceae</taxon>
        <taxon>Bromelioideae</taxon>
        <taxon>Ananas</taxon>
    </lineage>
</organism>
<protein>
    <submittedName>
        <fullName evidence="1">Uncharacterized protein</fullName>
    </submittedName>
</protein>
<proteinExistence type="predicted"/>
<dbReference type="AlphaFoldDB" id="A0A6V7PYI6"/>
<evidence type="ECO:0000313" key="1">
    <source>
        <dbReference type="EMBL" id="CAD1835952.1"/>
    </source>
</evidence>
<sequence length="125" mass="13759">MSQLDPNPFWDQHRNRLIPNSIFTPAGNEEKGALSNILFAIQSISYSTGQMGKNSYLSHPRSVSLLLSSVRTPLETGWDLILTGACKGTQPQPYFAFKSDPLEVASYWTTRCEPVLVGIVASAEV</sequence>
<name>A0A6V7PYI6_ANACO</name>